<feature type="compositionally biased region" description="Polar residues" evidence="1">
    <location>
        <begin position="429"/>
        <end position="442"/>
    </location>
</feature>
<dbReference type="Proteomes" id="UP001172457">
    <property type="component" value="Chromosome 5"/>
</dbReference>
<feature type="region of interest" description="Disordered" evidence="1">
    <location>
        <begin position="292"/>
        <end position="365"/>
    </location>
</feature>
<accession>A0AA38TE03</accession>
<feature type="region of interest" description="Disordered" evidence="1">
    <location>
        <begin position="73"/>
        <end position="117"/>
    </location>
</feature>
<feature type="compositionally biased region" description="Low complexity" evidence="1">
    <location>
        <begin position="351"/>
        <end position="365"/>
    </location>
</feature>
<dbReference type="InterPro" id="IPR053198">
    <property type="entry name" value="Gynoecium_Dev_Regulator"/>
</dbReference>
<feature type="compositionally biased region" description="Low complexity" evidence="1">
    <location>
        <begin position="101"/>
        <end position="117"/>
    </location>
</feature>
<reference evidence="2" key="1">
    <citation type="submission" date="2023-03" db="EMBL/GenBank/DDBJ databases">
        <title>Chromosome-scale reference genome and RAD-based genetic map of yellow starthistle (Centaurea solstitialis) reveal putative structural variation and QTLs associated with invader traits.</title>
        <authorList>
            <person name="Reatini B."/>
            <person name="Cang F.A."/>
            <person name="Jiang Q."/>
            <person name="Mckibben M.T.W."/>
            <person name="Barker M.S."/>
            <person name="Rieseberg L.H."/>
            <person name="Dlugosch K.M."/>
        </authorList>
    </citation>
    <scope>NUCLEOTIDE SEQUENCE</scope>
    <source>
        <strain evidence="2">CAN-66</strain>
        <tissue evidence="2">Leaf</tissue>
    </source>
</reference>
<dbReference type="PANTHER" id="PTHR31066">
    <property type="entry name" value="OS05G0427100 PROTEIN-RELATED"/>
    <property type="match status" value="1"/>
</dbReference>
<gene>
    <name evidence="2" type="ORF">OSB04_021476</name>
</gene>
<protein>
    <submittedName>
        <fullName evidence="2">Uncharacterized protein</fullName>
    </submittedName>
</protein>
<organism evidence="2 3">
    <name type="scientific">Centaurea solstitialis</name>
    <name type="common">yellow star-thistle</name>
    <dbReference type="NCBI Taxonomy" id="347529"/>
    <lineage>
        <taxon>Eukaryota</taxon>
        <taxon>Viridiplantae</taxon>
        <taxon>Streptophyta</taxon>
        <taxon>Embryophyta</taxon>
        <taxon>Tracheophyta</taxon>
        <taxon>Spermatophyta</taxon>
        <taxon>Magnoliopsida</taxon>
        <taxon>eudicotyledons</taxon>
        <taxon>Gunneridae</taxon>
        <taxon>Pentapetalae</taxon>
        <taxon>asterids</taxon>
        <taxon>campanulids</taxon>
        <taxon>Asterales</taxon>
        <taxon>Asteraceae</taxon>
        <taxon>Carduoideae</taxon>
        <taxon>Cardueae</taxon>
        <taxon>Centaureinae</taxon>
        <taxon>Centaurea</taxon>
    </lineage>
</organism>
<name>A0AA38TE03_9ASTR</name>
<proteinExistence type="predicted"/>
<keyword evidence="3" id="KW-1185">Reference proteome</keyword>
<evidence type="ECO:0000313" key="2">
    <source>
        <dbReference type="EMBL" id="KAJ9548933.1"/>
    </source>
</evidence>
<evidence type="ECO:0000256" key="1">
    <source>
        <dbReference type="SAM" id="MobiDB-lite"/>
    </source>
</evidence>
<feature type="region of interest" description="Disordered" evidence="1">
    <location>
        <begin position="173"/>
        <end position="203"/>
    </location>
</feature>
<dbReference type="AlphaFoldDB" id="A0AA38TE03"/>
<feature type="compositionally biased region" description="Low complexity" evidence="1">
    <location>
        <begin position="187"/>
        <end position="203"/>
    </location>
</feature>
<dbReference type="EMBL" id="JARYMX010000005">
    <property type="protein sequence ID" value="KAJ9548933.1"/>
    <property type="molecule type" value="Genomic_DNA"/>
</dbReference>
<feature type="region of interest" description="Disordered" evidence="1">
    <location>
        <begin position="413"/>
        <end position="442"/>
    </location>
</feature>
<dbReference type="PANTHER" id="PTHR31066:SF98">
    <property type="entry name" value="PB1 DOMAIN-CONTAINING PROTEIN"/>
    <property type="match status" value="1"/>
</dbReference>
<evidence type="ECO:0000313" key="3">
    <source>
        <dbReference type="Proteomes" id="UP001172457"/>
    </source>
</evidence>
<comment type="caution">
    <text evidence="2">The sequence shown here is derived from an EMBL/GenBank/DDBJ whole genome shotgun (WGS) entry which is preliminary data.</text>
</comment>
<feature type="compositionally biased region" description="Pro residues" evidence="1">
    <location>
        <begin position="292"/>
        <end position="301"/>
    </location>
</feature>
<sequence>MVNKSSRLRLFLFPTKPESVSSIGSLLENTTKSEDWFLNALNGTTSGFSDTSSVNCLLGLDEDASIPEKKDLDHKGVIGKNPKANNSAQDVRSVPDLERTSSFGSASSSPSLASLPPIRVHVDDGQKIGGIEEQFSQMSVQQQQHHKHQEDGGYVAAPAPPVVVVTGVPVNSPKRVLSEDERSDQGSQIAYQKHQQQQQRSSISRSNPWVSIWLLTIQVSRCNNNNNTAATTNGRFCLFNVNVELPKLIHNTLNSTTNNNNHSLSTRRSTTAVHPTPPIWGGSHGILLPNVPIPKPTPPSSSRPRSAELSAATLPQVQPPPSAYTTARTTQTTPKGDISAGVYGTTNTGGSQFVQVPSSQHQPQPQYVGYSQIHHPSQSVASSGANYGYEFADPAQGQHMYYAAQQLPPQSAAQYQTVTGESGSFLPADTSTKQQQGRTPQP</sequence>